<evidence type="ECO:0000256" key="2">
    <source>
        <dbReference type="ARBA" id="ARBA00022490"/>
    </source>
</evidence>
<dbReference type="AlphaFoldDB" id="A0A7R9PKA4"/>
<dbReference type="PROSITE" id="PS50067">
    <property type="entry name" value="KINESIN_MOTOR_2"/>
    <property type="match status" value="1"/>
</dbReference>
<dbReference type="PANTHER" id="PTHR47968:SF50">
    <property type="entry name" value="KINESIN-LIKE PROTEIN"/>
    <property type="match status" value="1"/>
</dbReference>
<evidence type="ECO:0000256" key="12">
    <source>
        <dbReference type="SAM" id="MobiDB-lite"/>
    </source>
</evidence>
<keyword evidence="7 11" id="KW-0505">Motor protein</keyword>
<name>A0A7R9PKA4_TIMGE</name>
<accession>A0A7R9PKA4</accession>
<feature type="binding site" evidence="11">
    <location>
        <begin position="112"/>
        <end position="119"/>
    </location>
    <ligand>
        <name>ATP</name>
        <dbReference type="ChEBI" id="CHEBI:30616"/>
    </ligand>
</feature>
<feature type="domain" description="Kinesin motor" evidence="13">
    <location>
        <begin position="25"/>
        <end position="376"/>
    </location>
</feature>
<evidence type="ECO:0000256" key="9">
    <source>
        <dbReference type="ARBA" id="ARBA00060187"/>
    </source>
</evidence>
<dbReference type="FunFam" id="3.40.850.10:FF:000029">
    <property type="entry name" value="Kinesin-like protein KIF17"/>
    <property type="match status" value="1"/>
</dbReference>
<dbReference type="GO" id="GO:0007018">
    <property type="term" value="P:microtubule-based movement"/>
    <property type="evidence" value="ECO:0007669"/>
    <property type="project" value="InterPro"/>
</dbReference>
<reference evidence="14" key="1">
    <citation type="submission" date="2020-11" db="EMBL/GenBank/DDBJ databases">
        <authorList>
            <person name="Tran Van P."/>
        </authorList>
    </citation>
    <scope>NUCLEOTIDE SEQUENCE</scope>
</reference>
<keyword evidence="4 11" id="KW-0547">Nucleotide-binding</keyword>
<dbReference type="GO" id="GO:0005524">
    <property type="term" value="F:ATP binding"/>
    <property type="evidence" value="ECO:0007669"/>
    <property type="project" value="UniProtKB-UniRule"/>
</dbReference>
<dbReference type="CDD" id="cd01371">
    <property type="entry name" value="KISc_KIF3"/>
    <property type="match status" value="1"/>
</dbReference>
<dbReference type="InterPro" id="IPR036961">
    <property type="entry name" value="Kinesin_motor_dom_sf"/>
</dbReference>
<keyword evidence="8" id="KW-0206">Cytoskeleton</keyword>
<evidence type="ECO:0000256" key="4">
    <source>
        <dbReference type="ARBA" id="ARBA00022741"/>
    </source>
</evidence>
<dbReference type="PRINTS" id="PR00380">
    <property type="entry name" value="KINESINHEAVY"/>
</dbReference>
<feature type="region of interest" description="Disordered" evidence="12">
    <location>
        <begin position="697"/>
        <end position="719"/>
    </location>
</feature>
<dbReference type="GO" id="GO:0000278">
    <property type="term" value="P:mitotic cell cycle"/>
    <property type="evidence" value="ECO:0007669"/>
    <property type="project" value="TreeGrafter"/>
</dbReference>
<proteinExistence type="inferred from homology"/>
<evidence type="ECO:0000256" key="3">
    <source>
        <dbReference type="ARBA" id="ARBA00022701"/>
    </source>
</evidence>
<evidence type="ECO:0000256" key="7">
    <source>
        <dbReference type="ARBA" id="ARBA00023175"/>
    </source>
</evidence>
<comment type="subcellular location">
    <subcellularLocation>
        <location evidence="1">Cytoplasm</location>
        <location evidence="1">Cytoskeleton</location>
    </subcellularLocation>
</comment>
<gene>
    <name evidence="14" type="ORF">TGEB3V08_LOCUS4382</name>
</gene>
<keyword evidence="5 11" id="KW-0067">ATP-binding</keyword>
<protein>
    <recommendedName>
        <fullName evidence="10">Kinesin-like protein Klp68D</fullName>
    </recommendedName>
</protein>
<dbReference type="InterPro" id="IPR027640">
    <property type="entry name" value="Kinesin-like_fam"/>
</dbReference>
<dbReference type="GO" id="GO:0008017">
    <property type="term" value="F:microtubule binding"/>
    <property type="evidence" value="ECO:0007669"/>
    <property type="project" value="InterPro"/>
</dbReference>
<evidence type="ECO:0000256" key="11">
    <source>
        <dbReference type="PROSITE-ProRule" id="PRU00283"/>
    </source>
</evidence>
<evidence type="ECO:0000256" key="5">
    <source>
        <dbReference type="ARBA" id="ARBA00022840"/>
    </source>
</evidence>
<comment type="similarity">
    <text evidence="11">Belongs to the TRAFAC class myosin-kinesin ATPase superfamily. Kinesin family.</text>
</comment>
<keyword evidence="6" id="KW-0175">Coiled coil</keyword>
<dbReference type="GO" id="GO:0003777">
    <property type="term" value="F:microtubule motor activity"/>
    <property type="evidence" value="ECO:0007669"/>
    <property type="project" value="InterPro"/>
</dbReference>
<keyword evidence="2" id="KW-0963">Cytoplasm</keyword>
<sequence>MPQYQIARATEFFSTTLKDEGEVENVRVVVRVRPLSRKEQEAGYRQIMQVDTVNNSICVENPQAADGEPPKMFTFDSVFDMDSRQVDVYNETARPIVDKVLMGYNGTILAYGQTGTGKTFTMAGICSEPELKGIIPNSFAHIFGYIAKAEDHRKYLQLGQSPVNRFLVRVAHIEIYNEEVRDLLGKDQSARLEVKERPDIGVYIKDLSGYVVNNADDMERIMTLGNKNRMVGATAMNETSSRSHAIFTITIENGDVGEDGKQHIKMGKLHLVDLAVNRYCVLQGSERQSKTGATGLRLKEATKINLSLSTLGNVISALVDGKSTHIPYRNSKLTRLLQDSLGGNSKTVMCANIGPADYNYDETISTLRYANRAKNIKNRARVNEDPKDALLRQFQSEIQELRKQLDDAGLPPHVTGDAAERESESSDDESSDSETQKGKKKKPLSINNHLMTMDQLDDGEDTVDEYKENKEAEEVDEEKELKEMEDKEKHEVELKKTQTEHEELREKLSNLEKKILVGGENLLEKAQLQEQLLEASARELEQRKKREEQLRQELQEKEAELIDIEERYSSLQEEAIGKTKKLKKVFGLLMSAKAELADLQHEHQREMEGLLDSVRSLTRELKLQEMIIDSFIPLHYQDKLEQYMHWNEDIGEWQLKCVAYTGNNMRKQLPLHSANHGKEYQPPDMSHVYLTYSSDRAATARASRKGKSAGQGPRPSSYR</sequence>
<evidence type="ECO:0000313" key="14">
    <source>
        <dbReference type="EMBL" id="CAD7590921.1"/>
    </source>
</evidence>
<evidence type="ECO:0000256" key="10">
    <source>
        <dbReference type="ARBA" id="ARBA00072803"/>
    </source>
</evidence>
<evidence type="ECO:0000256" key="1">
    <source>
        <dbReference type="ARBA" id="ARBA00004245"/>
    </source>
</evidence>
<evidence type="ECO:0000259" key="13">
    <source>
        <dbReference type="PROSITE" id="PS50067"/>
    </source>
</evidence>
<dbReference type="Gene3D" id="3.40.850.10">
    <property type="entry name" value="Kinesin motor domain"/>
    <property type="match status" value="1"/>
</dbReference>
<comment type="function">
    <text evidence="9">Plus-end directed microtubule motor that may be used for anterograde axonal transport and could conceivably move cargos in fly neurons different than those moved by kinesin heavy chain or other plus-end directed motors.</text>
</comment>
<keyword evidence="3" id="KW-0493">Microtubule</keyword>
<dbReference type="SMART" id="SM00129">
    <property type="entry name" value="KISc"/>
    <property type="match status" value="1"/>
</dbReference>
<dbReference type="PANTHER" id="PTHR47968">
    <property type="entry name" value="CENTROMERE PROTEIN E"/>
    <property type="match status" value="1"/>
</dbReference>
<dbReference type="GO" id="GO:0005874">
    <property type="term" value="C:microtubule"/>
    <property type="evidence" value="ECO:0007669"/>
    <property type="project" value="UniProtKB-KW"/>
</dbReference>
<feature type="region of interest" description="Disordered" evidence="12">
    <location>
        <begin position="404"/>
        <end position="501"/>
    </location>
</feature>
<dbReference type="InterPro" id="IPR001752">
    <property type="entry name" value="Kinesin_motor_dom"/>
</dbReference>
<dbReference type="EMBL" id="OE840512">
    <property type="protein sequence ID" value="CAD7590921.1"/>
    <property type="molecule type" value="Genomic_DNA"/>
</dbReference>
<organism evidence="14">
    <name type="scientific">Timema genevievae</name>
    <name type="common">Walking stick</name>
    <dbReference type="NCBI Taxonomy" id="629358"/>
    <lineage>
        <taxon>Eukaryota</taxon>
        <taxon>Metazoa</taxon>
        <taxon>Ecdysozoa</taxon>
        <taxon>Arthropoda</taxon>
        <taxon>Hexapoda</taxon>
        <taxon>Insecta</taxon>
        <taxon>Pterygota</taxon>
        <taxon>Neoptera</taxon>
        <taxon>Polyneoptera</taxon>
        <taxon>Phasmatodea</taxon>
        <taxon>Timematodea</taxon>
        <taxon>Timematoidea</taxon>
        <taxon>Timematidae</taxon>
        <taxon>Timema</taxon>
    </lineage>
</organism>
<evidence type="ECO:0000256" key="8">
    <source>
        <dbReference type="ARBA" id="ARBA00023212"/>
    </source>
</evidence>
<dbReference type="Pfam" id="PF00225">
    <property type="entry name" value="Kinesin"/>
    <property type="match status" value="1"/>
</dbReference>
<dbReference type="SUPFAM" id="SSF52540">
    <property type="entry name" value="P-loop containing nucleoside triphosphate hydrolases"/>
    <property type="match status" value="1"/>
</dbReference>
<feature type="compositionally biased region" description="Basic and acidic residues" evidence="12">
    <location>
        <begin position="479"/>
        <end position="501"/>
    </location>
</feature>
<evidence type="ECO:0000256" key="6">
    <source>
        <dbReference type="ARBA" id="ARBA00023054"/>
    </source>
</evidence>
<dbReference type="InterPro" id="IPR027417">
    <property type="entry name" value="P-loop_NTPase"/>
</dbReference>